<evidence type="ECO:0000313" key="2">
    <source>
        <dbReference type="EMBL" id="GFQ69515.1"/>
    </source>
</evidence>
<feature type="compositionally biased region" description="Polar residues" evidence="1">
    <location>
        <begin position="1"/>
        <end position="17"/>
    </location>
</feature>
<organism evidence="2 3">
    <name type="scientific">Trichonephila clavata</name>
    <name type="common">Joro spider</name>
    <name type="synonym">Nephila clavata</name>
    <dbReference type="NCBI Taxonomy" id="2740835"/>
    <lineage>
        <taxon>Eukaryota</taxon>
        <taxon>Metazoa</taxon>
        <taxon>Ecdysozoa</taxon>
        <taxon>Arthropoda</taxon>
        <taxon>Chelicerata</taxon>
        <taxon>Arachnida</taxon>
        <taxon>Araneae</taxon>
        <taxon>Araneomorphae</taxon>
        <taxon>Entelegynae</taxon>
        <taxon>Araneoidea</taxon>
        <taxon>Nephilidae</taxon>
        <taxon>Trichonephila</taxon>
    </lineage>
</organism>
<dbReference type="AlphaFoldDB" id="A0A8X6K9N0"/>
<evidence type="ECO:0000256" key="1">
    <source>
        <dbReference type="SAM" id="MobiDB-lite"/>
    </source>
</evidence>
<feature type="region of interest" description="Disordered" evidence="1">
    <location>
        <begin position="1"/>
        <end position="20"/>
    </location>
</feature>
<keyword evidence="3" id="KW-1185">Reference proteome</keyword>
<evidence type="ECO:0000313" key="3">
    <source>
        <dbReference type="Proteomes" id="UP000887116"/>
    </source>
</evidence>
<sequence>VMTGNNPSARGSQQQHPGCQRYRKYSFHIASGVVSLQLS</sequence>
<protein>
    <submittedName>
        <fullName evidence="2">Uncharacterized protein</fullName>
    </submittedName>
</protein>
<reference evidence="2" key="1">
    <citation type="submission" date="2020-07" db="EMBL/GenBank/DDBJ databases">
        <title>Multicomponent nature underlies the extraordinary mechanical properties of spider dragline silk.</title>
        <authorList>
            <person name="Kono N."/>
            <person name="Nakamura H."/>
            <person name="Mori M."/>
            <person name="Yoshida Y."/>
            <person name="Ohtoshi R."/>
            <person name="Malay A.D."/>
            <person name="Moran D.A.P."/>
            <person name="Tomita M."/>
            <person name="Numata K."/>
            <person name="Arakawa K."/>
        </authorList>
    </citation>
    <scope>NUCLEOTIDE SEQUENCE</scope>
</reference>
<dbReference type="Proteomes" id="UP000887116">
    <property type="component" value="Unassembled WGS sequence"/>
</dbReference>
<accession>A0A8X6K9N0</accession>
<gene>
    <name evidence="2" type="ORF">TNCT_278351</name>
</gene>
<dbReference type="EMBL" id="BMAO01030671">
    <property type="protein sequence ID" value="GFQ69515.1"/>
    <property type="molecule type" value="Genomic_DNA"/>
</dbReference>
<name>A0A8X6K9N0_TRICU</name>
<feature type="non-terminal residue" evidence="2">
    <location>
        <position position="1"/>
    </location>
</feature>
<comment type="caution">
    <text evidence="2">The sequence shown here is derived from an EMBL/GenBank/DDBJ whole genome shotgun (WGS) entry which is preliminary data.</text>
</comment>
<proteinExistence type="predicted"/>